<accession>A0AAV7F0A0</accession>
<evidence type="ECO:0000313" key="3">
    <source>
        <dbReference type="Proteomes" id="UP000825729"/>
    </source>
</evidence>
<sequence length="129" mass="14188">MSLSCLTCQGLQRTDSDKCLDEHIQPFERLTTGAAARKRSGCLGCSPRERLRKGSSSFTATSSSIPPQSKAARLRKYATTATANMEEHAAAAVGTEQPRLVRSSGMRRDWSFEDLQKKVLVVNMPRSVQ</sequence>
<proteinExistence type="predicted"/>
<reference evidence="2 3" key="1">
    <citation type="submission" date="2021-07" db="EMBL/GenBank/DDBJ databases">
        <title>The Aristolochia fimbriata genome: insights into angiosperm evolution, floral development and chemical biosynthesis.</title>
        <authorList>
            <person name="Jiao Y."/>
        </authorList>
    </citation>
    <scope>NUCLEOTIDE SEQUENCE [LARGE SCALE GENOMIC DNA]</scope>
    <source>
        <strain evidence="2">IBCAS-2021</strain>
        <tissue evidence="2">Leaf</tissue>
    </source>
</reference>
<dbReference type="Proteomes" id="UP000825729">
    <property type="component" value="Unassembled WGS sequence"/>
</dbReference>
<gene>
    <name evidence="2" type="ORF">H6P81_007397</name>
</gene>
<name>A0AAV7F0A0_ARIFI</name>
<dbReference type="PANTHER" id="PTHR36019">
    <property type="entry name" value="PLANT/PROTEIN"/>
    <property type="match status" value="1"/>
</dbReference>
<comment type="caution">
    <text evidence="2">The sequence shown here is derived from an EMBL/GenBank/DDBJ whole genome shotgun (WGS) entry which is preliminary data.</text>
</comment>
<dbReference type="PANTHER" id="PTHR36019:SF3">
    <property type="entry name" value="PLANT_PROTEIN"/>
    <property type="match status" value="1"/>
</dbReference>
<feature type="compositionally biased region" description="Low complexity" evidence="1">
    <location>
        <begin position="55"/>
        <end position="64"/>
    </location>
</feature>
<dbReference type="AlphaFoldDB" id="A0AAV7F0A0"/>
<organism evidence="2 3">
    <name type="scientific">Aristolochia fimbriata</name>
    <name type="common">White veined hardy Dutchman's pipe vine</name>
    <dbReference type="NCBI Taxonomy" id="158543"/>
    <lineage>
        <taxon>Eukaryota</taxon>
        <taxon>Viridiplantae</taxon>
        <taxon>Streptophyta</taxon>
        <taxon>Embryophyta</taxon>
        <taxon>Tracheophyta</taxon>
        <taxon>Spermatophyta</taxon>
        <taxon>Magnoliopsida</taxon>
        <taxon>Magnoliidae</taxon>
        <taxon>Piperales</taxon>
        <taxon>Aristolochiaceae</taxon>
        <taxon>Aristolochia</taxon>
    </lineage>
</organism>
<protein>
    <submittedName>
        <fullName evidence="2">Uncharacterized protein</fullName>
    </submittedName>
</protein>
<keyword evidence="3" id="KW-1185">Reference proteome</keyword>
<evidence type="ECO:0000313" key="2">
    <source>
        <dbReference type="EMBL" id="KAG9454493.1"/>
    </source>
</evidence>
<dbReference type="EMBL" id="JAINDJ010000003">
    <property type="protein sequence ID" value="KAG9454493.1"/>
    <property type="molecule type" value="Genomic_DNA"/>
</dbReference>
<evidence type="ECO:0000256" key="1">
    <source>
        <dbReference type="SAM" id="MobiDB-lite"/>
    </source>
</evidence>
<feature type="region of interest" description="Disordered" evidence="1">
    <location>
        <begin position="50"/>
        <end position="73"/>
    </location>
</feature>